<comment type="catalytic activity">
    <reaction evidence="13">
        <text>L-seryl-[protein] + ATP = O-phospho-L-seryl-[protein] + ADP + H(+)</text>
        <dbReference type="Rhea" id="RHEA:17989"/>
        <dbReference type="Rhea" id="RHEA-COMP:9863"/>
        <dbReference type="Rhea" id="RHEA-COMP:11604"/>
        <dbReference type="ChEBI" id="CHEBI:15378"/>
        <dbReference type="ChEBI" id="CHEBI:29999"/>
        <dbReference type="ChEBI" id="CHEBI:30616"/>
        <dbReference type="ChEBI" id="CHEBI:83421"/>
        <dbReference type="ChEBI" id="CHEBI:456216"/>
        <dbReference type="EC" id="2.7.11.22"/>
    </reaction>
</comment>
<evidence type="ECO:0000256" key="1">
    <source>
        <dbReference type="ARBA" id="ARBA00004123"/>
    </source>
</evidence>
<dbReference type="GO" id="GO:0005524">
    <property type="term" value="F:ATP binding"/>
    <property type="evidence" value="ECO:0007669"/>
    <property type="project" value="UniProtKB-UniRule"/>
</dbReference>
<keyword evidence="6" id="KW-0808">Transferase</keyword>
<dbReference type="PROSITE" id="PS00107">
    <property type="entry name" value="PROTEIN_KINASE_ATP"/>
    <property type="match status" value="1"/>
</dbReference>
<feature type="region of interest" description="Disordered" evidence="17">
    <location>
        <begin position="1"/>
        <end position="39"/>
    </location>
</feature>
<feature type="compositionally biased region" description="Low complexity" evidence="17">
    <location>
        <begin position="503"/>
        <end position="516"/>
    </location>
</feature>
<dbReference type="GO" id="GO:0030447">
    <property type="term" value="P:filamentous growth"/>
    <property type="evidence" value="ECO:0007669"/>
    <property type="project" value="UniProtKB-ARBA"/>
</dbReference>
<feature type="compositionally biased region" description="Polar residues" evidence="17">
    <location>
        <begin position="817"/>
        <end position="832"/>
    </location>
</feature>
<dbReference type="SUPFAM" id="SSF56112">
    <property type="entry name" value="Protein kinase-like (PK-like)"/>
    <property type="match status" value="1"/>
</dbReference>
<comment type="similarity">
    <text evidence="2">Belongs to the protein kinase superfamily. CMGC Ser/Thr protein kinase family. CDC2/CDKX subfamily.</text>
</comment>
<feature type="domain" description="Protein kinase" evidence="18">
    <location>
        <begin position="51"/>
        <end position="356"/>
    </location>
</feature>
<dbReference type="EMBL" id="JAHUZD010000027">
    <property type="protein sequence ID" value="KAI3405748.2"/>
    <property type="molecule type" value="Genomic_DNA"/>
</dbReference>
<keyword evidence="7 16" id="KW-0547">Nucleotide-binding</keyword>
<feature type="compositionally biased region" description="Basic and acidic residues" evidence="17">
    <location>
        <begin position="489"/>
        <end position="502"/>
    </location>
</feature>
<reference evidence="19" key="1">
    <citation type="journal article" date="2022" name="DNA Res.">
        <title>Genome analysis of five recently described species of the CUG-Ser clade uncovers Candida theae as a new hybrid lineage with pathogenic potential in the Candida parapsilosis species complex.</title>
        <authorList>
            <person name="Mixao V."/>
            <person name="Del Olmo V."/>
            <person name="Hegedusova E."/>
            <person name="Saus E."/>
            <person name="Pryszcz L."/>
            <person name="Cillingova A."/>
            <person name="Nosek J."/>
            <person name="Gabaldon T."/>
        </authorList>
    </citation>
    <scope>NUCLEOTIDE SEQUENCE</scope>
    <source>
        <strain evidence="19">CBS 10844</strain>
    </source>
</reference>
<dbReference type="Gene3D" id="1.10.510.10">
    <property type="entry name" value="Transferase(Phosphotransferase) domain 1"/>
    <property type="match status" value="1"/>
</dbReference>
<feature type="compositionally biased region" description="Low complexity" evidence="17">
    <location>
        <begin position="833"/>
        <end position="844"/>
    </location>
</feature>
<feature type="compositionally biased region" description="Polar residues" evidence="17">
    <location>
        <begin position="519"/>
        <end position="539"/>
    </location>
</feature>
<comment type="caution">
    <text evidence="19">The sequence shown here is derived from an EMBL/GenBank/DDBJ whole genome shotgun (WGS) entry which is preliminary data.</text>
</comment>
<feature type="compositionally biased region" description="Basic and acidic residues" evidence="17">
    <location>
        <begin position="640"/>
        <end position="649"/>
    </location>
</feature>
<evidence type="ECO:0000256" key="3">
    <source>
        <dbReference type="ARBA" id="ARBA00012409"/>
    </source>
</evidence>
<dbReference type="GO" id="GO:0004693">
    <property type="term" value="F:cyclin-dependent protein serine/threonine kinase activity"/>
    <property type="evidence" value="ECO:0007669"/>
    <property type="project" value="UniProtKB-EC"/>
</dbReference>
<evidence type="ECO:0000256" key="5">
    <source>
        <dbReference type="ARBA" id="ARBA00022527"/>
    </source>
</evidence>
<feature type="compositionally biased region" description="Basic and acidic residues" evidence="17">
    <location>
        <begin position="750"/>
        <end position="766"/>
    </location>
</feature>
<evidence type="ECO:0000256" key="17">
    <source>
        <dbReference type="SAM" id="MobiDB-lite"/>
    </source>
</evidence>
<dbReference type="InterPro" id="IPR017441">
    <property type="entry name" value="Protein_kinase_ATP_BS"/>
</dbReference>
<evidence type="ECO:0000256" key="6">
    <source>
        <dbReference type="ARBA" id="ARBA00022679"/>
    </source>
</evidence>
<keyword evidence="8" id="KW-0418">Kinase</keyword>
<dbReference type="EC" id="2.7.11.23" evidence="3"/>
<keyword evidence="20" id="KW-1185">Reference proteome</keyword>
<dbReference type="PANTHER" id="PTHR24056:SF233">
    <property type="entry name" value="CYCLIN-DEPENDENT KINASE 9"/>
    <property type="match status" value="1"/>
</dbReference>
<dbReference type="RefSeq" id="XP_049181493.1">
    <property type="nucleotide sequence ID" value="XM_049322469.1"/>
</dbReference>
<evidence type="ECO:0000313" key="19">
    <source>
        <dbReference type="EMBL" id="KAI3405748.2"/>
    </source>
</evidence>
<feature type="region of interest" description="Disordered" evidence="17">
    <location>
        <begin position="489"/>
        <end position="577"/>
    </location>
</feature>
<evidence type="ECO:0000256" key="14">
    <source>
        <dbReference type="ARBA" id="ARBA00049280"/>
    </source>
</evidence>
<evidence type="ECO:0000256" key="13">
    <source>
        <dbReference type="ARBA" id="ARBA00048367"/>
    </source>
</evidence>
<dbReference type="InterPro" id="IPR000719">
    <property type="entry name" value="Prot_kinase_dom"/>
</dbReference>
<dbReference type="Pfam" id="PF00069">
    <property type="entry name" value="Pkinase"/>
    <property type="match status" value="1"/>
</dbReference>
<evidence type="ECO:0000256" key="12">
    <source>
        <dbReference type="ARBA" id="ARBA00047811"/>
    </source>
</evidence>
<evidence type="ECO:0000313" key="20">
    <source>
        <dbReference type="Proteomes" id="UP001202479"/>
    </source>
</evidence>
<feature type="compositionally biased region" description="Polar residues" evidence="17">
    <location>
        <begin position="1"/>
        <end position="10"/>
    </location>
</feature>
<dbReference type="PROSITE" id="PS50011">
    <property type="entry name" value="PROTEIN_KINASE_DOM"/>
    <property type="match status" value="1"/>
</dbReference>
<feature type="binding site" evidence="16">
    <location>
        <position position="80"/>
    </location>
    <ligand>
        <name>ATP</name>
        <dbReference type="ChEBI" id="CHEBI:30616"/>
    </ligand>
</feature>
<evidence type="ECO:0000256" key="4">
    <source>
        <dbReference type="ARBA" id="ARBA00012425"/>
    </source>
</evidence>
<evidence type="ECO:0000256" key="8">
    <source>
        <dbReference type="ARBA" id="ARBA00022777"/>
    </source>
</evidence>
<proteinExistence type="inferred from homology"/>
<dbReference type="InterPro" id="IPR011009">
    <property type="entry name" value="Kinase-like_dom_sf"/>
</dbReference>
<accession>A0AAI9SZ08</accession>
<dbReference type="FunFam" id="1.10.510.10:FF:000415">
    <property type="entry name" value="CMGC/CDK/CRK7 protein kinase, variant"/>
    <property type="match status" value="1"/>
</dbReference>
<keyword evidence="10" id="KW-0539">Nucleus</keyword>
<protein>
    <recommendedName>
        <fullName evidence="11">Serine/threonine-protein kinase BUR1</fullName>
        <ecNumber evidence="4">2.7.11.22</ecNumber>
        <ecNumber evidence="3">2.7.11.23</ecNumber>
    </recommendedName>
    <alternativeName>
        <fullName evidence="15">Serine/threonine-protein kinase bur1</fullName>
    </alternativeName>
</protein>
<evidence type="ECO:0000256" key="11">
    <source>
        <dbReference type="ARBA" id="ARBA00041018"/>
    </source>
</evidence>
<comment type="catalytic activity">
    <reaction evidence="12">
        <text>L-threonyl-[protein] + ATP = O-phospho-L-threonyl-[protein] + ADP + H(+)</text>
        <dbReference type="Rhea" id="RHEA:46608"/>
        <dbReference type="Rhea" id="RHEA-COMP:11060"/>
        <dbReference type="Rhea" id="RHEA-COMP:11605"/>
        <dbReference type="ChEBI" id="CHEBI:15378"/>
        <dbReference type="ChEBI" id="CHEBI:30013"/>
        <dbReference type="ChEBI" id="CHEBI:30616"/>
        <dbReference type="ChEBI" id="CHEBI:61977"/>
        <dbReference type="ChEBI" id="CHEBI:456216"/>
        <dbReference type="EC" id="2.7.11.22"/>
    </reaction>
</comment>
<dbReference type="EC" id="2.7.11.22" evidence="4"/>
<dbReference type="InterPro" id="IPR050108">
    <property type="entry name" value="CDK"/>
</dbReference>
<keyword evidence="9 16" id="KW-0067">ATP-binding</keyword>
<evidence type="ECO:0000256" key="7">
    <source>
        <dbReference type="ARBA" id="ARBA00022741"/>
    </source>
</evidence>
<feature type="region of interest" description="Disordered" evidence="17">
    <location>
        <begin position="429"/>
        <end position="471"/>
    </location>
</feature>
<feature type="compositionally biased region" description="Basic and acidic residues" evidence="17">
    <location>
        <begin position="544"/>
        <end position="560"/>
    </location>
</feature>
<dbReference type="Gene3D" id="3.30.200.20">
    <property type="entry name" value="Phosphorylase Kinase, domain 1"/>
    <property type="match status" value="1"/>
</dbReference>
<sequence length="967" mass="108925">MSDYKNQSATADKGCESLVVADGGEEEEAEEEKQKVLSGGSIQEMSRLKDYEIIHKLGQGTFGVVQKARSKETGELVAIKQLLNHSAKEGFPITAMREITILKQLHHRNVMNIKEMIFEEAHVANPSDLVSQRGSFYTVSPYISSDLVGILENPNIDLKLDEIKCIMKQLLQGTQYIHEQNYLHRDIKAANILVDSNGVLKIADFGLARVYHGDVPRLGMGPGGGEKAYTALVVTRWYRPPEILLGERKYTTSVDLWGIGCVFAELFTGKPILVGKTDAHQAQLIFELVGSPKSWPEAAKLPNKNDFNIGLNCNRTLETRFEKIMPPSAIRLLSGLLTLDPFKRFNALDALDHDFFKTEPLPLSPEQMPQFGECHEIDKEKFSALRNTARQTTKSDHYATQGITDDPRQKKRYEKKVIKNEAGVASNEHYGNFSITHGRDSPRGYNDPNNQHRYVAKEPVSQNGYNFRTKHNYRDEGASYYDNEYHEEKEYEGDYEKGHEYQSGRSRYSKSSSYDYVPRNQQSLASRRGQGTHSRSLGSSFYDKQMRYTNRESTRDENSHARSRNPNNYQPEREYISRSRMDFPSFSGRNRFEQQTSKFPQDPPVRSAVGKGKILYKSANFDTVRNRPEPSVVDSASSGNRHDGYEWTNKRGPSTRIGVTPHDAVKSKETDLEIKANDLQSNKDIEYGSEAKEGSFEKTDTKNSFFEQTEELRSMNAKSVDKSPHSHQKSGTSENQNRSEGKSRVSTLTKDQKHFSEADTKAKLNDSEEVLSVAKGSSRKYSSSIVTRNKASDVTGSFLPKSGSAPSIDEASKNVKSENSPSVAKTTSLNPLTKSTTGTSVSSKLYNNKLATHTPDGMSHKPARTEGVVENDINKKRSRPIGEEPSSCFLQQAKKKLKASATVYVNKETVKYISEQGSDLSESEESAENKKNTHLLDGFLRKEELMRDPNFRKFQNEVLNFNKSVDH</sequence>
<dbReference type="GO" id="GO:0005634">
    <property type="term" value="C:nucleus"/>
    <property type="evidence" value="ECO:0007669"/>
    <property type="project" value="UniProtKB-SubCell"/>
</dbReference>
<evidence type="ECO:0000256" key="2">
    <source>
        <dbReference type="ARBA" id="ARBA00006485"/>
    </source>
</evidence>
<comment type="catalytic activity">
    <reaction evidence="14">
        <text>[DNA-directed RNA polymerase] + ATP = phospho-[DNA-directed RNA polymerase] + ADP + H(+)</text>
        <dbReference type="Rhea" id="RHEA:10216"/>
        <dbReference type="Rhea" id="RHEA-COMP:11321"/>
        <dbReference type="Rhea" id="RHEA-COMP:11322"/>
        <dbReference type="ChEBI" id="CHEBI:15378"/>
        <dbReference type="ChEBI" id="CHEBI:30616"/>
        <dbReference type="ChEBI" id="CHEBI:43176"/>
        <dbReference type="ChEBI" id="CHEBI:68546"/>
        <dbReference type="ChEBI" id="CHEBI:456216"/>
        <dbReference type="EC" id="2.7.11.23"/>
    </reaction>
</comment>
<dbReference type="GeneID" id="73378972"/>
<organism evidence="19 20">
    <name type="scientific">Candida oxycetoniae</name>
    <dbReference type="NCBI Taxonomy" id="497107"/>
    <lineage>
        <taxon>Eukaryota</taxon>
        <taxon>Fungi</taxon>
        <taxon>Dikarya</taxon>
        <taxon>Ascomycota</taxon>
        <taxon>Saccharomycotina</taxon>
        <taxon>Pichiomycetes</taxon>
        <taxon>Debaryomycetaceae</taxon>
        <taxon>Candida/Lodderomyces clade</taxon>
        <taxon>Candida</taxon>
    </lineage>
</organism>
<evidence type="ECO:0000259" key="18">
    <source>
        <dbReference type="PROSITE" id="PS50011"/>
    </source>
</evidence>
<dbReference type="AlphaFoldDB" id="A0AAI9SZ08"/>
<dbReference type="SMART" id="SM00220">
    <property type="entry name" value="S_TKc"/>
    <property type="match status" value="1"/>
</dbReference>
<keyword evidence="5" id="KW-0723">Serine/threonine-protein kinase</keyword>
<dbReference type="InterPro" id="IPR008271">
    <property type="entry name" value="Ser/Thr_kinase_AS"/>
</dbReference>
<dbReference type="Proteomes" id="UP001202479">
    <property type="component" value="Unassembled WGS sequence"/>
</dbReference>
<evidence type="ECO:0000256" key="10">
    <source>
        <dbReference type="ARBA" id="ARBA00023242"/>
    </source>
</evidence>
<evidence type="ECO:0000256" key="16">
    <source>
        <dbReference type="PROSITE-ProRule" id="PRU10141"/>
    </source>
</evidence>
<evidence type="ECO:0000256" key="9">
    <source>
        <dbReference type="ARBA" id="ARBA00022840"/>
    </source>
</evidence>
<comment type="subcellular location">
    <subcellularLocation>
        <location evidence="1">Nucleus</location>
    </subcellularLocation>
</comment>
<dbReference type="GO" id="GO:0008353">
    <property type="term" value="F:RNA polymerase II CTD heptapeptide repeat kinase activity"/>
    <property type="evidence" value="ECO:0007669"/>
    <property type="project" value="UniProtKB-EC"/>
</dbReference>
<name>A0AAI9SZ08_9ASCO</name>
<feature type="region of interest" description="Disordered" evidence="17">
    <location>
        <begin position="621"/>
        <end position="885"/>
    </location>
</feature>
<feature type="region of interest" description="Disordered" evidence="17">
    <location>
        <begin position="389"/>
        <end position="411"/>
    </location>
</feature>
<gene>
    <name evidence="19" type="ORF">KGF56_001355</name>
</gene>
<dbReference type="PROSITE" id="PS00108">
    <property type="entry name" value="PROTEIN_KINASE_ST"/>
    <property type="match status" value="1"/>
</dbReference>
<feature type="compositionally biased region" description="Polar residues" evidence="17">
    <location>
        <begin position="779"/>
        <end position="795"/>
    </location>
</feature>
<evidence type="ECO:0000256" key="15">
    <source>
        <dbReference type="ARBA" id="ARBA00073250"/>
    </source>
</evidence>
<dbReference type="PANTHER" id="PTHR24056">
    <property type="entry name" value="CELL DIVISION PROTEIN KINASE"/>
    <property type="match status" value="1"/>
</dbReference>
<feature type="compositionally biased region" description="Basic and acidic residues" evidence="17">
    <location>
        <begin position="663"/>
        <end position="701"/>
    </location>
</feature>